<evidence type="ECO:0000313" key="3">
    <source>
        <dbReference type="Proteomes" id="UP000598217"/>
    </source>
</evidence>
<evidence type="ECO:0000313" key="2">
    <source>
        <dbReference type="EMBL" id="MBE1460395.1"/>
    </source>
</evidence>
<keyword evidence="1" id="KW-0472">Membrane</keyword>
<keyword evidence="3" id="KW-1185">Reference proteome</keyword>
<dbReference type="EMBL" id="JADBDY010000001">
    <property type="protein sequence ID" value="MBE1460395.1"/>
    <property type="molecule type" value="Genomic_DNA"/>
</dbReference>
<organism evidence="2 3">
    <name type="scientific">Nocardiopsis terrae</name>
    <dbReference type="NCBI Taxonomy" id="372655"/>
    <lineage>
        <taxon>Bacteria</taxon>
        <taxon>Bacillati</taxon>
        <taxon>Actinomycetota</taxon>
        <taxon>Actinomycetes</taxon>
        <taxon>Streptosporangiales</taxon>
        <taxon>Nocardiopsidaceae</taxon>
        <taxon>Nocardiopsis</taxon>
    </lineage>
</organism>
<name>A0ABR9HNF6_9ACTN</name>
<accession>A0ABR9HNF6</accession>
<feature type="transmembrane region" description="Helical" evidence="1">
    <location>
        <begin position="30"/>
        <end position="54"/>
    </location>
</feature>
<protein>
    <submittedName>
        <fullName evidence="2">UPF0716 family protein affecting phage T7 exclusion</fullName>
    </submittedName>
</protein>
<evidence type="ECO:0000256" key="1">
    <source>
        <dbReference type="SAM" id="Phobius"/>
    </source>
</evidence>
<sequence>MSFPHPPPHGRPGPAPIRVDPRELRPGRSWYAVGALVLVGGLVTALVGFLVSVLSTVALPEFEARVSSGQETVFTVTETDTLLGLYSSGGDADTCVLVRPDGTESGFGLPGYSHDVDTGSESWSLVGAQEAPGTGEYTLSCPGTSGGAEFAVADVGDGGAEFVRGVAGTLLWAFVPSFLGLLLGLPVLITTAVRRNRHRRRLLVERRQGFHGPATG</sequence>
<proteinExistence type="predicted"/>
<keyword evidence="1" id="KW-0812">Transmembrane</keyword>
<comment type="caution">
    <text evidence="2">The sequence shown here is derived from an EMBL/GenBank/DDBJ whole genome shotgun (WGS) entry which is preliminary data.</text>
</comment>
<dbReference type="Proteomes" id="UP000598217">
    <property type="component" value="Unassembled WGS sequence"/>
</dbReference>
<dbReference type="RefSeq" id="WP_191267249.1">
    <property type="nucleotide sequence ID" value="NZ_BMXJ01000001.1"/>
</dbReference>
<feature type="transmembrane region" description="Helical" evidence="1">
    <location>
        <begin position="170"/>
        <end position="193"/>
    </location>
</feature>
<keyword evidence="1" id="KW-1133">Transmembrane helix</keyword>
<reference evidence="2 3" key="1">
    <citation type="submission" date="2020-10" db="EMBL/GenBank/DDBJ databases">
        <title>Sequencing the genomes of 1000 actinobacteria strains.</title>
        <authorList>
            <person name="Klenk H.-P."/>
        </authorList>
    </citation>
    <scope>NUCLEOTIDE SEQUENCE [LARGE SCALE GENOMIC DNA]</scope>
    <source>
        <strain evidence="2 3">DSM 45157</strain>
    </source>
</reference>
<gene>
    <name evidence="2" type="ORF">H4W79_004609</name>
</gene>